<keyword evidence="1" id="KW-0614">Plasmid</keyword>
<organism evidence="1 2">
    <name type="scientific">Curtobacterium poinsettiae</name>
    <dbReference type="NCBI Taxonomy" id="159612"/>
    <lineage>
        <taxon>Bacteria</taxon>
        <taxon>Bacillati</taxon>
        <taxon>Actinomycetota</taxon>
        <taxon>Actinomycetes</taxon>
        <taxon>Micrococcales</taxon>
        <taxon>Microbacteriaceae</taxon>
        <taxon>Curtobacterium</taxon>
    </lineage>
</organism>
<dbReference type="RefSeq" id="WP_262127302.1">
    <property type="nucleotide sequence ID" value="NZ_CP106880.1"/>
</dbReference>
<accession>A0A9Q9PBE5</accession>
<sequence length="91" mass="9639">MGVRRRGRWVPEEAVSLPADARGGPAADVVPAAPVHAWIRTYRGVDRRVEAKAIAATGDAVLIEWGSGQAATAAWVWRAAVKHRVAVSATS</sequence>
<reference evidence="1" key="1">
    <citation type="submission" date="2022-09" db="EMBL/GenBank/DDBJ databases">
        <title>Taxonomy of Curtobacterium flaccumfaciens.</title>
        <authorList>
            <person name="Osdaghi E."/>
            <person name="Taghavi S.M."/>
            <person name="Hamidizade M."/>
            <person name="Abachi H."/>
            <person name="Fazliarab A."/>
            <person name="Baeyen S."/>
            <person name="Portier P."/>
            <person name="Van Vaerenbergh J."/>
            <person name="Jacques M.-A."/>
        </authorList>
    </citation>
    <scope>NUCLEOTIDE SEQUENCE</scope>
    <source>
        <strain evidence="1">AGQB46</strain>
        <plasmid evidence="1">unnamed</plasmid>
    </source>
</reference>
<dbReference type="Proteomes" id="UP001062223">
    <property type="component" value="Plasmid unnamed"/>
</dbReference>
<protein>
    <submittedName>
        <fullName evidence="1">Uncharacterized protein</fullName>
    </submittedName>
</protein>
<dbReference type="AlphaFoldDB" id="A0A9Q9PBE5"/>
<dbReference type="EMBL" id="CP106880">
    <property type="protein sequence ID" value="UYC82755.1"/>
    <property type="molecule type" value="Genomic_DNA"/>
</dbReference>
<evidence type="ECO:0000313" key="2">
    <source>
        <dbReference type="Proteomes" id="UP001062223"/>
    </source>
</evidence>
<geneLocation type="plasmid" evidence="1 2">
    <name>unnamed</name>
</geneLocation>
<evidence type="ECO:0000313" key="1">
    <source>
        <dbReference type="EMBL" id="UYC82755.1"/>
    </source>
</evidence>
<dbReference type="KEGG" id="cpoi:OE229_17625"/>
<name>A0A9Q9PBE5_9MICO</name>
<gene>
    <name evidence="1" type="ORF">OE229_17625</name>
</gene>
<proteinExistence type="predicted"/>